<dbReference type="Proteomes" id="UP000724874">
    <property type="component" value="Unassembled WGS sequence"/>
</dbReference>
<keyword evidence="1" id="KW-0812">Transmembrane</keyword>
<gene>
    <name evidence="2" type="ORF">CPB84DRAFT_1773029</name>
</gene>
<comment type="caution">
    <text evidence="2">The sequence shown here is derived from an EMBL/GenBank/DDBJ whole genome shotgun (WGS) entry which is preliminary data.</text>
</comment>
<evidence type="ECO:0000313" key="3">
    <source>
        <dbReference type="Proteomes" id="UP000724874"/>
    </source>
</evidence>
<feature type="transmembrane region" description="Helical" evidence="1">
    <location>
        <begin position="29"/>
        <end position="48"/>
    </location>
</feature>
<evidence type="ECO:0000313" key="2">
    <source>
        <dbReference type="EMBL" id="KAF8904434.1"/>
    </source>
</evidence>
<dbReference type="AlphaFoldDB" id="A0A9P5NTX5"/>
<protein>
    <submittedName>
        <fullName evidence="2">Uncharacterized protein</fullName>
    </submittedName>
</protein>
<accession>A0A9P5NTX5</accession>
<organism evidence="2 3">
    <name type="scientific">Gymnopilus junonius</name>
    <name type="common">Spectacular rustgill mushroom</name>
    <name type="synonym">Gymnopilus spectabilis subsp. junonius</name>
    <dbReference type="NCBI Taxonomy" id="109634"/>
    <lineage>
        <taxon>Eukaryota</taxon>
        <taxon>Fungi</taxon>
        <taxon>Dikarya</taxon>
        <taxon>Basidiomycota</taxon>
        <taxon>Agaricomycotina</taxon>
        <taxon>Agaricomycetes</taxon>
        <taxon>Agaricomycetidae</taxon>
        <taxon>Agaricales</taxon>
        <taxon>Agaricineae</taxon>
        <taxon>Hymenogastraceae</taxon>
        <taxon>Gymnopilus</taxon>
    </lineage>
</organism>
<keyword evidence="3" id="KW-1185">Reference proteome</keyword>
<proteinExistence type="predicted"/>
<evidence type="ECO:0000256" key="1">
    <source>
        <dbReference type="SAM" id="Phobius"/>
    </source>
</evidence>
<name>A0A9P5NTX5_GYMJU</name>
<dbReference type="EMBL" id="JADNYJ010000026">
    <property type="protein sequence ID" value="KAF8904434.1"/>
    <property type="molecule type" value="Genomic_DNA"/>
</dbReference>
<sequence length="95" mass="10945">MAATIIMNEGLLLFPRYGPLMLQVQVHNLLTTTTVSSIALLPAFFLVGTELSRYFHFTPYICFVWQIYQGVVIPATVLSVDMYNIHYIWLLPFFI</sequence>
<reference evidence="2" key="1">
    <citation type="submission" date="2020-11" db="EMBL/GenBank/DDBJ databases">
        <authorList>
            <consortium name="DOE Joint Genome Institute"/>
            <person name="Ahrendt S."/>
            <person name="Riley R."/>
            <person name="Andreopoulos W."/>
            <person name="LaButti K."/>
            <person name="Pangilinan J."/>
            <person name="Ruiz-duenas F.J."/>
            <person name="Barrasa J.M."/>
            <person name="Sanchez-Garcia M."/>
            <person name="Camarero S."/>
            <person name="Miyauchi S."/>
            <person name="Serrano A."/>
            <person name="Linde D."/>
            <person name="Babiker R."/>
            <person name="Drula E."/>
            <person name="Ayuso-Fernandez I."/>
            <person name="Pacheco R."/>
            <person name="Padilla G."/>
            <person name="Ferreira P."/>
            <person name="Barriuso J."/>
            <person name="Kellner H."/>
            <person name="Castanera R."/>
            <person name="Alfaro M."/>
            <person name="Ramirez L."/>
            <person name="Pisabarro A.G."/>
            <person name="Kuo A."/>
            <person name="Tritt A."/>
            <person name="Lipzen A."/>
            <person name="He G."/>
            <person name="Yan M."/>
            <person name="Ng V."/>
            <person name="Cullen D."/>
            <person name="Martin F."/>
            <person name="Rosso M.-N."/>
            <person name="Henrissat B."/>
            <person name="Hibbett D."/>
            <person name="Martinez A.T."/>
            <person name="Grigoriev I.V."/>
        </authorList>
    </citation>
    <scope>NUCLEOTIDE SEQUENCE</scope>
    <source>
        <strain evidence="2">AH 44721</strain>
    </source>
</reference>
<feature type="transmembrane region" description="Helical" evidence="1">
    <location>
        <begin position="60"/>
        <end position="80"/>
    </location>
</feature>
<keyword evidence="1" id="KW-0472">Membrane</keyword>
<keyword evidence="1" id="KW-1133">Transmembrane helix</keyword>